<evidence type="ECO:0000313" key="2">
    <source>
        <dbReference type="Proteomes" id="UP000617628"/>
    </source>
</evidence>
<comment type="caution">
    <text evidence="1">The sequence shown here is derived from an EMBL/GenBank/DDBJ whole genome shotgun (WGS) entry which is preliminary data.</text>
</comment>
<organism evidence="1 2">
    <name type="scientific">Pelagicoccus mobilis</name>
    <dbReference type="NCBI Taxonomy" id="415221"/>
    <lineage>
        <taxon>Bacteria</taxon>
        <taxon>Pseudomonadati</taxon>
        <taxon>Verrucomicrobiota</taxon>
        <taxon>Opitutia</taxon>
        <taxon>Puniceicoccales</taxon>
        <taxon>Pelagicoccaceae</taxon>
        <taxon>Pelagicoccus</taxon>
    </lineage>
</organism>
<dbReference type="AlphaFoldDB" id="A0A934RT79"/>
<protein>
    <submittedName>
        <fullName evidence="1">BNR-4 repeat-containing protein</fullName>
    </submittedName>
</protein>
<dbReference type="Pfam" id="PF15892">
    <property type="entry name" value="BNR_4"/>
    <property type="match status" value="1"/>
</dbReference>
<keyword evidence="2" id="KW-1185">Reference proteome</keyword>
<proteinExistence type="predicted"/>
<accession>A0A934RT79</accession>
<sequence>MTRLLLKTITTTLVCAALCSCNVGKVELIDSVKISDLGLYFDGQKVKPKDGFDYPDSPKYDYAYGPRITPHGDCIEVYGDYVFMTWYKGPEAVRNVMLSRYNMKTGSLVTVEFDHRHTGFVNNPHIGESHNTIAVGICPIDDTIHLLYDMHAYGPTKPLNGTLSNDYFRYQISEKGAAVASDEQFSKQLFGPKRLYLKKGEDYTHLTYPYFHINEKDELFVRIRRGGHNNGKYMLAKYDGESWSDFWDFNILSASEHGHPHDWGLYGDLKFENGKLRAGFETRLAIETDKYKYNNGFHYAYSNDPEGRGEWFTHKGEPVALPIIDPTPLKFYEPGDLYPDAEPNSLYLTQGTDWTVTEDDSIHFINDARHNGKSIDVHAYKKAGEKEFKVSTEVPGGQLYSVGSTVYLIGLENGYPYVSAAQGGTNDWKVIYQAAEGPLFKHGNAIIRDGKLYYFLMENGEGSAQPIHLLIYDLGL</sequence>
<evidence type="ECO:0000313" key="1">
    <source>
        <dbReference type="EMBL" id="MBK1876437.1"/>
    </source>
</evidence>
<dbReference type="RefSeq" id="WP_200354654.1">
    <property type="nucleotide sequence ID" value="NZ_JAENIL010000009.1"/>
</dbReference>
<gene>
    <name evidence="1" type="ORF">JIN87_06120</name>
</gene>
<reference evidence="1" key="1">
    <citation type="submission" date="2021-01" db="EMBL/GenBank/DDBJ databases">
        <title>Modified the classification status of verrucomicrobia.</title>
        <authorList>
            <person name="Feng X."/>
        </authorList>
    </citation>
    <scope>NUCLEOTIDE SEQUENCE</scope>
    <source>
        <strain evidence="1">KCTC 13126</strain>
    </source>
</reference>
<dbReference type="EMBL" id="JAENIL010000009">
    <property type="protein sequence ID" value="MBK1876437.1"/>
    <property type="molecule type" value="Genomic_DNA"/>
</dbReference>
<dbReference type="PROSITE" id="PS51257">
    <property type="entry name" value="PROKAR_LIPOPROTEIN"/>
    <property type="match status" value="1"/>
</dbReference>
<name>A0A934RT79_9BACT</name>
<dbReference type="Proteomes" id="UP000617628">
    <property type="component" value="Unassembled WGS sequence"/>
</dbReference>